<sequence length="107" mass="11577">MGVLSVTSAVAFLCSSRERVRHAQGDGSGRPGSVGKRLSKLSSSVSSKALLVARMVSWKRVVADEEDRGEESDEEALWRKTIIPGEKCRPLDFSGQILYDSGGKLLP</sequence>
<evidence type="ECO:0000313" key="1">
    <source>
        <dbReference type="EMBL" id="KAI4320303.1"/>
    </source>
</evidence>
<protein>
    <submittedName>
        <fullName evidence="1">Uncharacterized protein</fullName>
    </submittedName>
</protein>
<proteinExistence type="predicted"/>
<keyword evidence="2" id="KW-1185">Reference proteome</keyword>
<comment type="caution">
    <text evidence="1">The sequence shown here is derived from an EMBL/GenBank/DDBJ whole genome shotgun (WGS) entry which is preliminary data.</text>
</comment>
<reference evidence="2" key="1">
    <citation type="journal article" date="2023" name="Front. Plant Sci.">
        <title>Chromosomal-level genome assembly of Melastoma candidum provides insights into trichome evolution.</title>
        <authorList>
            <person name="Zhong Y."/>
            <person name="Wu W."/>
            <person name="Sun C."/>
            <person name="Zou P."/>
            <person name="Liu Y."/>
            <person name="Dai S."/>
            <person name="Zhou R."/>
        </authorList>
    </citation>
    <scope>NUCLEOTIDE SEQUENCE [LARGE SCALE GENOMIC DNA]</scope>
</reference>
<dbReference type="EMBL" id="CM042889">
    <property type="protein sequence ID" value="KAI4320303.1"/>
    <property type="molecule type" value="Genomic_DNA"/>
</dbReference>
<dbReference type="Proteomes" id="UP001057402">
    <property type="component" value="Chromosome 10"/>
</dbReference>
<accession>A0ACB9M8D8</accession>
<evidence type="ECO:0000313" key="2">
    <source>
        <dbReference type="Proteomes" id="UP001057402"/>
    </source>
</evidence>
<gene>
    <name evidence="1" type="ORF">MLD38_033799</name>
</gene>
<organism evidence="1 2">
    <name type="scientific">Melastoma candidum</name>
    <dbReference type="NCBI Taxonomy" id="119954"/>
    <lineage>
        <taxon>Eukaryota</taxon>
        <taxon>Viridiplantae</taxon>
        <taxon>Streptophyta</taxon>
        <taxon>Embryophyta</taxon>
        <taxon>Tracheophyta</taxon>
        <taxon>Spermatophyta</taxon>
        <taxon>Magnoliopsida</taxon>
        <taxon>eudicotyledons</taxon>
        <taxon>Gunneridae</taxon>
        <taxon>Pentapetalae</taxon>
        <taxon>rosids</taxon>
        <taxon>malvids</taxon>
        <taxon>Myrtales</taxon>
        <taxon>Melastomataceae</taxon>
        <taxon>Melastomatoideae</taxon>
        <taxon>Melastomateae</taxon>
        <taxon>Melastoma</taxon>
    </lineage>
</organism>
<name>A0ACB9M8D8_9MYRT</name>